<reference evidence="3" key="1">
    <citation type="submission" date="2021-07" db="EMBL/GenBank/DDBJ databases">
        <title>Elsinoe batatas strain:CRI-CJ2 Genome sequencing and assembly.</title>
        <authorList>
            <person name="Huang L."/>
        </authorList>
    </citation>
    <scope>NUCLEOTIDE SEQUENCE</scope>
    <source>
        <strain evidence="3">CRI-CJ2</strain>
    </source>
</reference>
<feature type="transmembrane region" description="Helical" evidence="1">
    <location>
        <begin position="77"/>
        <end position="95"/>
    </location>
</feature>
<organism evidence="3 4">
    <name type="scientific">Elsinoe batatas</name>
    <dbReference type="NCBI Taxonomy" id="2601811"/>
    <lineage>
        <taxon>Eukaryota</taxon>
        <taxon>Fungi</taxon>
        <taxon>Dikarya</taxon>
        <taxon>Ascomycota</taxon>
        <taxon>Pezizomycotina</taxon>
        <taxon>Dothideomycetes</taxon>
        <taxon>Dothideomycetidae</taxon>
        <taxon>Myriangiales</taxon>
        <taxon>Elsinoaceae</taxon>
        <taxon>Elsinoe</taxon>
    </lineage>
</organism>
<dbReference type="Proteomes" id="UP000809789">
    <property type="component" value="Unassembled WGS sequence"/>
</dbReference>
<comment type="caution">
    <text evidence="3">The sequence shown here is derived from an EMBL/GenBank/DDBJ whole genome shotgun (WGS) entry which is preliminary data.</text>
</comment>
<accession>A0A8K0LDA6</accession>
<protein>
    <submittedName>
        <fullName evidence="3">Uncharacterized protein</fullName>
    </submittedName>
</protein>
<feature type="signal peptide" evidence="2">
    <location>
        <begin position="1"/>
        <end position="18"/>
    </location>
</feature>
<feature type="transmembrane region" description="Helical" evidence="1">
    <location>
        <begin position="107"/>
        <end position="126"/>
    </location>
</feature>
<evidence type="ECO:0000256" key="2">
    <source>
        <dbReference type="SAM" id="SignalP"/>
    </source>
</evidence>
<evidence type="ECO:0000313" key="4">
    <source>
        <dbReference type="Proteomes" id="UP000809789"/>
    </source>
</evidence>
<evidence type="ECO:0000313" key="3">
    <source>
        <dbReference type="EMBL" id="KAG8630113.1"/>
    </source>
</evidence>
<evidence type="ECO:0000256" key="1">
    <source>
        <dbReference type="SAM" id="Phobius"/>
    </source>
</evidence>
<keyword evidence="1" id="KW-0472">Membrane</keyword>
<keyword evidence="1" id="KW-0812">Transmembrane</keyword>
<dbReference type="AlphaFoldDB" id="A0A8K0LDA6"/>
<gene>
    <name evidence="3" type="ORF">KVT40_001732</name>
</gene>
<proteinExistence type="predicted"/>
<name>A0A8K0LDA6_9PEZI</name>
<keyword evidence="1" id="KW-1133">Transmembrane helix</keyword>
<keyword evidence="4" id="KW-1185">Reference proteome</keyword>
<keyword evidence="2" id="KW-0732">Signal</keyword>
<dbReference type="EMBL" id="JAESVG020000002">
    <property type="protein sequence ID" value="KAG8630113.1"/>
    <property type="molecule type" value="Genomic_DNA"/>
</dbReference>
<feature type="chain" id="PRO_5035476353" evidence="2">
    <location>
        <begin position="19"/>
        <end position="142"/>
    </location>
</feature>
<sequence>MIWHVIFLCGQVFWLHEANRNFDATTVSRSRQSSMDRELRGTLNGADFSKRTLDSVLHEDFTTSCLKAIATSIMHRSLINLTAAVSALSVLAVGLGSQRDELMQTCLRFKAAFAIIIAAVAIMPWLRSGQAISLWRWEFGLL</sequence>